<reference evidence="2" key="1">
    <citation type="journal article" date="2018" name="Gigascience">
        <title>Genome assembly of the Pink Ipe (Handroanthus impetiginosus, Bignoniaceae), a highly valued, ecologically keystone Neotropical timber forest tree.</title>
        <authorList>
            <person name="Silva-Junior O.B."/>
            <person name="Grattapaglia D."/>
            <person name="Novaes E."/>
            <person name="Collevatti R.G."/>
        </authorList>
    </citation>
    <scope>NUCLEOTIDE SEQUENCE [LARGE SCALE GENOMIC DNA]</scope>
    <source>
        <strain evidence="2">cv. UFG-1</strain>
    </source>
</reference>
<evidence type="ECO:0000313" key="1">
    <source>
        <dbReference type="EMBL" id="PIN06445.1"/>
    </source>
</evidence>
<sequence length="57" mass="6608">MYQHLILTRDSSLGISRIQTSRLINLTLISKFYIFHSKVKIEYEFGGFSELLPVISC</sequence>
<keyword evidence="2" id="KW-1185">Reference proteome</keyword>
<comment type="caution">
    <text evidence="1">The sequence shown here is derived from an EMBL/GenBank/DDBJ whole genome shotgun (WGS) entry which is preliminary data.</text>
</comment>
<protein>
    <submittedName>
        <fullName evidence="1">Uncharacterized protein</fullName>
    </submittedName>
</protein>
<gene>
    <name evidence="1" type="ORF">CDL12_20999</name>
</gene>
<dbReference type="Proteomes" id="UP000231279">
    <property type="component" value="Unassembled WGS sequence"/>
</dbReference>
<name>A0A2G9GMK2_9LAMI</name>
<proteinExistence type="predicted"/>
<dbReference type="EMBL" id="NKXS01004417">
    <property type="protein sequence ID" value="PIN06445.1"/>
    <property type="molecule type" value="Genomic_DNA"/>
</dbReference>
<organism evidence="1 2">
    <name type="scientific">Handroanthus impetiginosus</name>
    <dbReference type="NCBI Taxonomy" id="429701"/>
    <lineage>
        <taxon>Eukaryota</taxon>
        <taxon>Viridiplantae</taxon>
        <taxon>Streptophyta</taxon>
        <taxon>Embryophyta</taxon>
        <taxon>Tracheophyta</taxon>
        <taxon>Spermatophyta</taxon>
        <taxon>Magnoliopsida</taxon>
        <taxon>eudicotyledons</taxon>
        <taxon>Gunneridae</taxon>
        <taxon>Pentapetalae</taxon>
        <taxon>asterids</taxon>
        <taxon>lamiids</taxon>
        <taxon>Lamiales</taxon>
        <taxon>Bignoniaceae</taxon>
        <taxon>Crescentiina</taxon>
        <taxon>Tabebuia alliance</taxon>
        <taxon>Handroanthus</taxon>
    </lineage>
</organism>
<dbReference type="AlphaFoldDB" id="A0A2G9GMK2"/>
<evidence type="ECO:0000313" key="2">
    <source>
        <dbReference type="Proteomes" id="UP000231279"/>
    </source>
</evidence>
<accession>A0A2G9GMK2</accession>